<reference evidence="1" key="1">
    <citation type="submission" date="2018-11" db="EMBL/GenBank/DDBJ databases">
        <authorList>
            <consortium name="Pathogen Informatics"/>
        </authorList>
    </citation>
    <scope>NUCLEOTIDE SEQUENCE [LARGE SCALE GENOMIC DNA]</scope>
</reference>
<protein>
    <submittedName>
        <fullName evidence="1">Uncharacterized protein</fullName>
    </submittedName>
</protein>
<evidence type="ECO:0000313" key="1">
    <source>
        <dbReference type="EMBL" id="VDM51249.1"/>
    </source>
</evidence>
<accession>A0A3P7HBL5</accession>
<dbReference type="AlphaFoldDB" id="A0A3P7HBL5"/>
<proteinExistence type="predicted"/>
<name>A0A3P7HBL5_TOXCA</name>
<gene>
    <name evidence="1" type="ORF">TCNE_LOCUS19928</name>
</gene>
<dbReference type="EMBL" id="UYWY01027770">
    <property type="protein sequence ID" value="VDM51249.1"/>
    <property type="molecule type" value="Genomic_DNA"/>
</dbReference>
<organism evidence="1">
    <name type="scientific">Toxocara canis</name>
    <name type="common">Canine roundworm</name>
    <dbReference type="NCBI Taxonomy" id="6265"/>
    <lineage>
        <taxon>Eukaryota</taxon>
        <taxon>Metazoa</taxon>
        <taxon>Ecdysozoa</taxon>
        <taxon>Nematoda</taxon>
        <taxon>Chromadorea</taxon>
        <taxon>Rhabditida</taxon>
        <taxon>Spirurina</taxon>
        <taxon>Ascaridomorpha</taxon>
        <taxon>Ascaridoidea</taxon>
        <taxon>Toxocaridae</taxon>
        <taxon>Toxocara</taxon>
    </lineage>
</organism>
<sequence>MRSLKSLRSLSLTILRRLSPGPNISLSLISLRSLRILSLRRPRSLSLRRLRSISL</sequence>